<feature type="region of interest" description="Disordered" evidence="1">
    <location>
        <begin position="158"/>
        <end position="199"/>
    </location>
</feature>
<organism evidence="2 3">
    <name type="scientific">Rhizoctonia solani</name>
    <dbReference type="NCBI Taxonomy" id="456999"/>
    <lineage>
        <taxon>Eukaryota</taxon>
        <taxon>Fungi</taxon>
        <taxon>Dikarya</taxon>
        <taxon>Basidiomycota</taxon>
        <taxon>Agaricomycotina</taxon>
        <taxon>Agaricomycetes</taxon>
        <taxon>Cantharellales</taxon>
        <taxon>Ceratobasidiaceae</taxon>
        <taxon>Rhizoctonia</taxon>
    </lineage>
</organism>
<accession>A0A8H3E164</accession>
<feature type="region of interest" description="Disordered" evidence="1">
    <location>
        <begin position="372"/>
        <end position="428"/>
    </location>
</feature>
<evidence type="ECO:0000313" key="2">
    <source>
        <dbReference type="EMBL" id="CAE7179477.1"/>
    </source>
</evidence>
<comment type="caution">
    <text evidence="2">The sequence shown here is derived from an EMBL/GenBank/DDBJ whole genome shotgun (WGS) entry which is preliminary data.</text>
</comment>
<gene>
    <name evidence="2" type="ORF">RDB_LOCUS114822</name>
</gene>
<dbReference type="AlphaFoldDB" id="A0A8H3E164"/>
<protein>
    <submittedName>
        <fullName evidence="2">Uncharacterized protein</fullName>
    </submittedName>
</protein>
<proteinExistence type="predicted"/>
<feature type="compositionally biased region" description="Polar residues" evidence="1">
    <location>
        <begin position="185"/>
        <end position="197"/>
    </location>
</feature>
<dbReference type="Proteomes" id="UP000663827">
    <property type="component" value="Unassembled WGS sequence"/>
</dbReference>
<name>A0A8H3E164_9AGAM</name>
<sequence length="533" mass="55693">MQPTQPKPAPVTLQQRRNTLTKSAPGAPNNGALYHPQMTLPGVATSSYLTNPLAAPPHLNLHMAGLNQPPPTVSQRPYLAAEMGMMQEALKISALKTAETIRYMATVRRVGRTSNIKGPPPAVANELRTQLARYDQLCDIVEARLVRAHAALSARLARERAANPQRHVQKPAQIDSPMSDDVPLSISTNIGTSNSKTRYVPAPKARGLASLASQRTLNSAPDSAHSISPVTLASNTTMPSAQDNILSHHAVMPGLLEALRRQEQEQARSALHRPQGQDAPVIGIPTMEELFMADPNPSGVDLDIDSAVAAAAIDASVSGIGHGVADIDSAVSAMHSAVPDMSSAVAELDSAVAEMAAAGDESLFVDLHTNPNGNNSEPFAGGDLQSRGFPVPDDDPFASGNIPAPDFPNVSGTGEDSNKGDLLADLDATGPDGMDLEMNMDLMEMGGLGIAASEMGHTAEDTAQGGQAGLGEDGMGLDGSVDLGIPDGELNIGDMDMGGDIMAMWGNVNSLDGFFGNTETEIGDGIHIKTEED</sequence>
<dbReference type="EMBL" id="CAJNJQ010002554">
    <property type="protein sequence ID" value="CAE7179477.1"/>
    <property type="molecule type" value="Genomic_DNA"/>
</dbReference>
<reference evidence="2" key="1">
    <citation type="submission" date="2021-01" db="EMBL/GenBank/DDBJ databases">
        <authorList>
            <person name="Kaushik A."/>
        </authorList>
    </citation>
    <scope>NUCLEOTIDE SEQUENCE</scope>
    <source>
        <strain evidence="2">AG5</strain>
    </source>
</reference>
<evidence type="ECO:0000256" key="1">
    <source>
        <dbReference type="SAM" id="MobiDB-lite"/>
    </source>
</evidence>
<evidence type="ECO:0000313" key="3">
    <source>
        <dbReference type="Proteomes" id="UP000663827"/>
    </source>
</evidence>